<evidence type="ECO:0000256" key="5">
    <source>
        <dbReference type="ARBA" id="ARBA00023136"/>
    </source>
</evidence>
<comment type="subcellular location">
    <subcellularLocation>
        <location evidence="1">Cell inner membrane</location>
    </subcellularLocation>
</comment>
<dbReference type="InParanoid" id="A0A3A9JFH9"/>
<keyword evidence="9" id="KW-1185">Reference proteome</keyword>
<dbReference type="OrthoDB" id="9801955at2"/>
<dbReference type="Proteomes" id="UP000274097">
    <property type="component" value="Unassembled WGS sequence"/>
</dbReference>
<dbReference type="FunCoup" id="A0A3A9JFH9">
    <property type="interactions" value="309"/>
</dbReference>
<dbReference type="Proteomes" id="UP000278036">
    <property type="component" value="Unassembled WGS sequence"/>
</dbReference>
<dbReference type="GO" id="GO:0009247">
    <property type="term" value="P:glycolipid biosynthetic process"/>
    <property type="evidence" value="ECO:0007669"/>
    <property type="project" value="UniProtKB-ARBA"/>
</dbReference>
<dbReference type="PANTHER" id="PTHR30606:SF9">
    <property type="entry name" value="LIPID A BIOSYNTHESIS LAUROYLTRANSFERASE"/>
    <property type="match status" value="1"/>
</dbReference>
<keyword evidence="6 7" id="KW-0012">Acyltransferase</keyword>
<keyword evidence="5" id="KW-0472">Membrane</keyword>
<evidence type="ECO:0000313" key="9">
    <source>
        <dbReference type="Proteomes" id="UP000274097"/>
    </source>
</evidence>
<evidence type="ECO:0000256" key="3">
    <source>
        <dbReference type="ARBA" id="ARBA00022519"/>
    </source>
</evidence>
<accession>A0A3A9JFH9</accession>
<evidence type="ECO:0000256" key="4">
    <source>
        <dbReference type="ARBA" id="ARBA00022679"/>
    </source>
</evidence>
<keyword evidence="3" id="KW-0997">Cell inner membrane</keyword>
<dbReference type="InterPro" id="IPR004960">
    <property type="entry name" value="LipA_acyltrans"/>
</dbReference>
<protein>
    <submittedName>
        <fullName evidence="7">Lauroyl acyltransferase</fullName>
    </submittedName>
</protein>
<gene>
    <name evidence="7" type="ORF">D6Z83_14435</name>
    <name evidence="8" type="ORF">EBE87_15255</name>
</gene>
<reference evidence="7 10" key="1">
    <citation type="submission" date="2018-09" db="EMBL/GenBank/DDBJ databases">
        <title>Roseomonas sp. nov., isolated from feces of Tibetan antelopes in the Qinghai-Tibet plateau, China.</title>
        <authorList>
            <person name="Tian Z."/>
        </authorList>
    </citation>
    <scope>NUCLEOTIDE SEQUENCE [LARGE SCALE GENOMIC DNA]</scope>
    <source>
        <strain evidence="8 9">Z23</strain>
        <strain evidence="7 10">Z24</strain>
    </source>
</reference>
<evidence type="ECO:0000313" key="7">
    <source>
        <dbReference type="EMBL" id="RKK03463.1"/>
    </source>
</evidence>
<dbReference type="GO" id="GO:0005886">
    <property type="term" value="C:plasma membrane"/>
    <property type="evidence" value="ECO:0007669"/>
    <property type="project" value="UniProtKB-SubCell"/>
</dbReference>
<keyword evidence="2" id="KW-1003">Cell membrane</keyword>
<evidence type="ECO:0000313" key="10">
    <source>
        <dbReference type="Proteomes" id="UP000278036"/>
    </source>
</evidence>
<sequence>MGRPARPPGQPPGSTCRAAALPWPPFCGHALPQHQEGRFVGKFLWGIEVALARCAIGLSRAVPPRCASWLGGTVTRWVGPWLPASRIALRNLALAFPEMPLPERRRIMRAAWENLGRTALELPHVQALGRTASGPGWELEGEQHLPRAGRAVLVSAHLANWELLPKAAMAAGLSMAGLYRAANNPGVDALMREVRGSGPSQQLFPKGARGTRLALKHLAGGGALGLLTDQKFNEGVALPFFGEPAMTTTAPAELALRFDCPLIPVRVLRIGPCRFRIIVEPPLTVEKTGVAADDVLNLTRQMNARIESWIRERPEEWLWMHRRLPKSFYQRTRAGKG</sequence>
<dbReference type="Pfam" id="PF03279">
    <property type="entry name" value="Lip_A_acyltrans"/>
    <property type="match status" value="1"/>
</dbReference>
<organism evidence="7 10">
    <name type="scientific">Teichococcus wenyumeiae</name>
    <dbReference type="NCBI Taxonomy" id="2478470"/>
    <lineage>
        <taxon>Bacteria</taxon>
        <taxon>Pseudomonadati</taxon>
        <taxon>Pseudomonadota</taxon>
        <taxon>Alphaproteobacteria</taxon>
        <taxon>Acetobacterales</taxon>
        <taxon>Roseomonadaceae</taxon>
        <taxon>Roseomonas</taxon>
    </lineage>
</organism>
<keyword evidence="4 7" id="KW-0808">Transferase</keyword>
<name>A0A3A9JFH9_9PROT</name>
<evidence type="ECO:0000256" key="1">
    <source>
        <dbReference type="ARBA" id="ARBA00004533"/>
    </source>
</evidence>
<dbReference type="EMBL" id="RFLX01000011">
    <property type="protein sequence ID" value="RMI20503.1"/>
    <property type="molecule type" value="Genomic_DNA"/>
</dbReference>
<dbReference type="CDD" id="cd07984">
    <property type="entry name" value="LPLAT_LABLAT-like"/>
    <property type="match status" value="1"/>
</dbReference>
<dbReference type="EMBL" id="RAQU01000085">
    <property type="protein sequence ID" value="RKK03463.1"/>
    <property type="molecule type" value="Genomic_DNA"/>
</dbReference>
<dbReference type="GO" id="GO:0016746">
    <property type="term" value="F:acyltransferase activity"/>
    <property type="evidence" value="ECO:0007669"/>
    <property type="project" value="UniProtKB-KW"/>
</dbReference>
<evidence type="ECO:0000256" key="6">
    <source>
        <dbReference type="ARBA" id="ARBA00023315"/>
    </source>
</evidence>
<evidence type="ECO:0000313" key="8">
    <source>
        <dbReference type="EMBL" id="RMI20503.1"/>
    </source>
</evidence>
<comment type="caution">
    <text evidence="7">The sequence shown here is derived from an EMBL/GenBank/DDBJ whole genome shotgun (WGS) entry which is preliminary data.</text>
</comment>
<dbReference type="AlphaFoldDB" id="A0A3A9JFH9"/>
<evidence type="ECO:0000256" key="2">
    <source>
        <dbReference type="ARBA" id="ARBA00022475"/>
    </source>
</evidence>
<proteinExistence type="predicted"/>
<dbReference type="PANTHER" id="PTHR30606">
    <property type="entry name" value="LIPID A BIOSYNTHESIS LAUROYL ACYLTRANSFERASE"/>
    <property type="match status" value="1"/>
</dbReference>